<keyword evidence="3" id="KW-1003">Cell membrane</keyword>
<accession>A0ABV9F2W6</accession>
<keyword evidence="9" id="KW-1185">Reference proteome</keyword>
<dbReference type="Pfam" id="PF00375">
    <property type="entry name" value="SDF"/>
    <property type="match status" value="1"/>
</dbReference>
<feature type="transmembrane region" description="Helical" evidence="7">
    <location>
        <begin position="90"/>
        <end position="112"/>
    </location>
</feature>
<dbReference type="Gene3D" id="1.10.3860.10">
    <property type="entry name" value="Sodium:dicarboxylate symporter"/>
    <property type="match status" value="1"/>
</dbReference>
<evidence type="ECO:0000256" key="1">
    <source>
        <dbReference type="ARBA" id="ARBA00004651"/>
    </source>
</evidence>
<keyword evidence="2" id="KW-0813">Transport</keyword>
<dbReference type="InterPro" id="IPR001991">
    <property type="entry name" value="Na-dicarboxylate_symporter"/>
</dbReference>
<feature type="transmembrane region" description="Helical" evidence="7">
    <location>
        <begin position="207"/>
        <end position="228"/>
    </location>
</feature>
<dbReference type="EMBL" id="JBHSFZ010000030">
    <property type="protein sequence ID" value="MFC4595177.1"/>
    <property type="molecule type" value="Genomic_DNA"/>
</dbReference>
<evidence type="ECO:0000256" key="4">
    <source>
        <dbReference type="ARBA" id="ARBA00022692"/>
    </source>
</evidence>
<keyword evidence="5 7" id="KW-1133">Transmembrane helix</keyword>
<feature type="transmembrane region" description="Helical" evidence="7">
    <location>
        <begin position="240"/>
        <end position="263"/>
    </location>
</feature>
<name>A0ABV9F2W6_9SPHN</name>
<organism evidence="8 9">
    <name type="scientific">Sphingobium tyrosinilyticum</name>
    <dbReference type="NCBI Taxonomy" id="2715436"/>
    <lineage>
        <taxon>Bacteria</taxon>
        <taxon>Pseudomonadati</taxon>
        <taxon>Pseudomonadota</taxon>
        <taxon>Alphaproteobacteria</taxon>
        <taxon>Sphingomonadales</taxon>
        <taxon>Sphingomonadaceae</taxon>
        <taxon>Sphingobium</taxon>
    </lineage>
</organism>
<proteinExistence type="predicted"/>
<dbReference type="PRINTS" id="PR00173">
    <property type="entry name" value="EDTRNSPORT"/>
</dbReference>
<protein>
    <submittedName>
        <fullName evidence="8">Dicarboxylate/amino acid:cation symporter</fullName>
    </submittedName>
</protein>
<evidence type="ECO:0000313" key="9">
    <source>
        <dbReference type="Proteomes" id="UP001595957"/>
    </source>
</evidence>
<gene>
    <name evidence="8" type="ORF">ACFO3E_13380</name>
</gene>
<dbReference type="RefSeq" id="WP_066526242.1">
    <property type="nucleotide sequence ID" value="NZ_JBHSFZ010000030.1"/>
</dbReference>
<evidence type="ECO:0000256" key="7">
    <source>
        <dbReference type="SAM" id="Phobius"/>
    </source>
</evidence>
<comment type="subcellular location">
    <subcellularLocation>
        <location evidence="1">Cell membrane</location>
        <topology evidence="1">Multi-pass membrane protein</topology>
    </subcellularLocation>
</comment>
<feature type="transmembrane region" description="Helical" evidence="7">
    <location>
        <begin position="12"/>
        <end position="33"/>
    </location>
</feature>
<dbReference type="PANTHER" id="PTHR42865:SF7">
    <property type="entry name" value="PROTON_GLUTAMATE-ASPARTATE SYMPORTER"/>
    <property type="match status" value="1"/>
</dbReference>
<reference evidence="9" key="1">
    <citation type="journal article" date="2019" name="Int. J. Syst. Evol. Microbiol.">
        <title>The Global Catalogue of Microorganisms (GCM) 10K type strain sequencing project: providing services to taxonomists for standard genome sequencing and annotation.</title>
        <authorList>
            <consortium name="The Broad Institute Genomics Platform"/>
            <consortium name="The Broad Institute Genome Sequencing Center for Infectious Disease"/>
            <person name="Wu L."/>
            <person name="Ma J."/>
        </authorList>
    </citation>
    <scope>NUCLEOTIDE SEQUENCE [LARGE SCALE GENOMIC DNA]</scope>
    <source>
        <strain evidence="9">NBRC 103632</strain>
    </source>
</reference>
<evidence type="ECO:0000256" key="5">
    <source>
        <dbReference type="ARBA" id="ARBA00022989"/>
    </source>
</evidence>
<dbReference type="Proteomes" id="UP001595957">
    <property type="component" value="Unassembled WGS sequence"/>
</dbReference>
<keyword evidence="4 7" id="KW-0812">Transmembrane</keyword>
<evidence type="ECO:0000256" key="2">
    <source>
        <dbReference type="ARBA" id="ARBA00022448"/>
    </source>
</evidence>
<keyword evidence="6 7" id="KW-0472">Membrane</keyword>
<feature type="transmembrane region" description="Helical" evidence="7">
    <location>
        <begin position="53"/>
        <end position="78"/>
    </location>
</feature>
<dbReference type="SUPFAM" id="SSF118215">
    <property type="entry name" value="Proton glutamate symport protein"/>
    <property type="match status" value="1"/>
</dbReference>
<dbReference type="InterPro" id="IPR036458">
    <property type="entry name" value="Na:dicarbo_symporter_sf"/>
</dbReference>
<sequence length="431" mass="45861">MKTPDKAAFSLQWQMLAGFLTGMTLGLIVHATARDARWVDLATNYVTGPIGQIFLRLLFMLVIPLLVSALIVGIAEMGEMRSLRRVGFKTLLYTLVVSGIAVAISLAAVNLLRPGDGIDPAQAHAMLDNAGEGARAILARGGEAPKGVDALLAMVPDNIVKAMANNDILAVMVFALFFGIGLMLVRTEQTKLLLSAMEGLFEVTMRLMSLVIRIAPIAIACFMFNLAAQFGWELLERLSAYVGVVLLALGLQMFGVYSLLLALGARRSPLRFFTDVQDAMLMAFATASSNATLPTAIRVAEERLHLPRRIARFVLTIGATANQNGTAMFEGITVLFLAQFFGIELDWAQQLTVMLVCILGGVGTAGVPAGSLPVVAMILGMVGVPPEGIGLVLGVDRFLDMCRTTLNVTGDLVAATVIAAGEEKEQAKGPA</sequence>
<evidence type="ECO:0000256" key="3">
    <source>
        <dbReference type="ARBA" id="ARBA00022475"/>
    </source>
</evidence>
<comment type="caution">
    <text evidence="8">The sequence shown here is derived from an EMBL/GenBank/DDBJ whole genome shotgun (WGS) entry which is preliminary data.</text>
</comment>
<dbReference type="PANTHER" id="PTHR42865">
    <property type="entry name" value="PROTON/GLUTAMATE-ASPARTATE SYMPORTER"/>
    <property type="match status" value="1"/>
</dbReference>
<evidence type="ECO:0000313" key="8">
    <source>
        <dbReference type="EMBL" id="MFC4595177.1"/>
    </source>
</evidence>
<evidence type="ECO:0000256" key="6">
    <source>
        <dbReference type="ARBA" id="ARBA00023136"/>
    </source>
</evidence>
<feature type="transmembrane region" description="Helical" evidence="7">
    <location>
        <begin position="168"/>
        <end position="186"/>
    </location>
</feature>